<sequence length="138" mass="14852">MTQTSGTAPARTWSSPPGRAFLMLRTLFTVAPILFGLDKFAEVMVDWPIYLAPWVDDLVPGSASDAMYVVGVIEILAGLLVAVAPRIGAYVVAAWLAGIIVNLLTVPDYYDVALRDFGLLVAALALAQLAEAHRPVRR</sequence>
<organism evidence="2 3">
    <name type="scientific">Jiangella asiatica</name>
    <dbReference type="NCBI Taxonomy" id="2530372"/>
    <lineage>
        <taxon>Bacteria</taxon>
        <taxon>Bacillati</taxon>
        <taxon>Actinomycetota</taxon>
        <taxon>Actinomycetes</taxon>
        <taxon>Jiangellales</taxon>
        <taxon>Jiangellaceae</taxon>
        <taxon>Jiangella</taxon>
    </lineage>
</organism>
<comment type="caution">
    <text evidence="2">The sequence shown here is derived from an EMBL/GenBank/DDBJ whole genome shotgun (WGS) entry which is preliminary data.</text>
</comment>
<keyword evidence="1" id="KW-1133">Transmembrane helix</keyword>
<dbReference type="AlphaFoldDB" id="A0A4R5DLQ9"/>
<evidence type="ECO:0000313" key="3">
    <source>
        <dbReference type="Proteomes" id="UP000294739"/>
    </source>
</evidence>
<keyword evidence="1" id="KW-0812">Transmembrane</keyword>
<name>A0A4R5DLQ9_9ACTN</name>
<dbReference type="Proteomes" id="UP000294739">
    <property type="component" value="Unassembled WGS sequence"/>
</dbReference>
<evidence type="ECO:0000313" key="2">
    <source>
        <dbReference type="EMBL" id="TDE14377.1"/>
    </source>
</evidence>
<accession>A0A4R5DLQ9</accession>
<dbReference type="EMBL" id="SMKZ01000003">
    <property type="protein sequence ID" value="TDE14377.1"/>
    <property type="molecule type" value="Genomic_DNA"/>
</dbReference>
<feature type="transmembrane region" description="Helical" evidence="1">
    <location>
        <begin position="89"/>
        <end position="106"/>
    </location>
</feature>
<reference evidence="2 3" key="1">
    <citation type="submission" date="2019-03" db="EMBL/GenBank/DDBJ databases">
        <title>Draft genome sequences of novel Actinobacteria.</title>
        <authorList>
            <person name="Sahin N."/>
            <person name="Ay H."/>
            <person name="Saygin H."/>
        </authorList>
    </citation>
    <scope>NUCLEOTIDE SEQUENCE [LARGE SCALE GENOMIC DNA]</scope>
    <source>
        <strain evidence="2 3">5K138</strain>
    </source>
</reference>
<gene>
    <name evidence="2" type="ORF">E1269_04270</name>
</gene>
<dbReference type="OrthoDB" id="119681at2"/>
<dbReference type="InParanoid" id="A0A4R5DLQ9"/>
<proteinExistence type="predicted"/>
<keyword evidence="1" id="KW-0472">Membrane</keyword>
<evidence type="ECO:0000256" key="1">
    <source>
        <dbReference type="SAM" id="Phobius"/>
    </source>
</evidence>
<evidence type="ECO:0008006" key="4">
    <source>
        <dbReference type="Google" id="ProtNLM"/>
    </source>
</evidence>
<keyword evidence="3" id="KW-1185">Reference proteome</keyword>
<protein>
    <recommendedName>
        <fullName evidence="4">DoxX family membrane protein</fullName>
    </recommendedName>
</protein>
<feature type="transmembrane region" description="Helical" evidence="1">
    <location>
        <begin position="20"/>
        <end position="37"/>
    </location>
</feature>
<feature type="transmembrane region" description="Helical" evidence="1">
    <location>
        <begin position="66"/>
        <end position="84"/>
    </location>
</feature>
<dbReference type="RefSeq" id="WP_131891677.1">
    <property type="nucleotide sequence ID" value="NZ_SMKZ01000003.1"/>
</dbReference>